<organism evidence="9 10">
    <name type="scientific">Seinonella peptonophila</name>
    <dbReference type="NCBI Taxonomy" id="112248"/>
    <lineage>
        <taxon>Bacteria</taxon>
        <taxon>Bacillati</taxon>
        <taxon>Bacillota</taxon>
        <taxon>Bacilli</taxon>
        <taxon>Bacillales</taxon>
        <taxon>Thermoactinomycetaceae</taxon>
        <taxon>Seinonella</taxon>
    </lineage>
</organism>
<gene>
    <name evidence="9" type="ORF">SAMN05444392_10385</name>
</gene>
<dbReference type="Proteomes" id="UP000184476">
    <property type="component" value="Unassembled WGS sequence"/>
</dbReference>
<dbReference type="InterPro" id="IPR004776">
    <property type="entry name" value="Mem_transp_PIN-like"/>
</dbReference>
<dbReference type="Pfam" id="PF03547">
    <property type="entry name" value="Mem_trans"/>
    <property type="match status" value="2"/>
</dbReference>
<feature type="transmembrane region" description="Helical" evidence="8">
    <location>
        <begin position="61"/>
        <end position="87"/>
    </location>
</feature>
<dbReference type="GO" id="GO:0055085">
    <property type="term" value="P:transmembrane transport"/>
    <property type="evidence" value="ECO:0007669"/>
    <property type="project" value="InterPro"/>
</dbReference>
<comment type="subcellular location">
    <subcellularLocation>
        <location evidence="1">Cell membrane</location>
        <topology evidence="1">Multi-pass membrane protein</topology>
    </subcellularLocation>
</comment>
<comment type="similarity">
    <text evidence="2">Belongs to the auxin efflux carrier (TC 2.A.69) family.</text>
</comment>
<dbReference type="GO" id="GO:0005886">
    <property type="term" value="C:plasma membrane"/>
    <property type="evidence" value="ECO:0007669"/>
    <property type="project" value="UniProtKB-SubCell"/>
</dbReference>
<proteinExistence type="inferred from homology"/>
<dbReference type="Gene3D" id="1.20.1530.20">
    <property type="match status" value="2"/>
</dbReference>
<keyword evidence="6 8" id="KW-1133">Transmembrane helix</keyword>
<feature type="transmembrane region" description="Helical" evidence="8">
    <location>
        <begin position="161"/>
        <end position="181"/>
    </location>
</feature>
<protein>
    <submittedName>
        <fullName evidence="9">Uncharacterized protein</fullName>
    </submittedName>
</protein>
<evidence type="ECO:0000313" key="10">
    <source>
        <dbReference type="Proteomes" id="UP000184476"/>
    </source>
</evidence>
<evidence type="ECO:0000256" key="8">
    <source>
        <dbReference type="SAM" id="Phobius"/>
    </source>
</evidence>
<dbReference type="RefSeq" id="WP_175552312.1">
    <property type="nucleotide sequence ID" value="NZ_FQVL01000003.1"/>
</dbReference>
<evidence type="ECO:0000256" key="2">
    <source>
        <dbReference type="ARBA" id="ARBA00010145"/>
    </source>
</evidence>
<keyword evidence="4" id="KW-1003">Cell membrane</keyword>
<reference evidence="9 10" key="1">
    <citation type="submission" date="2016-11" db="EMBL/GenBank/DDBJ databases">
        <authorList>
            <person name="Jaros S."/>
            <person name="Januszkiewicz K."/>
            <person name="Wedrychowicz H."/>
        </authorList>
    </citation>
    <scope>NUCLEOTIDE SEQUENCE [LARGE SCALE GENOMIC DNA]</scope>
    <source>
        <strain evidence="9 10">DSM 44666</strain>
    </source>
</reference>
<dbReference type="InterPro" id="IPR038770">
    <property type="entry name" value="Na+/solute_symporter_sf"/>
</dbReference>
<keyword evidence="7 8" id="KW-0472">Membrane</keyword>
<accession>A0A1M4W7W4</accession>
<feature type="transmembrane region" description="Helical" evidence="8">
    <location>
        <begin position="99"/>
        <end position="121"/>
    </location>
</feature>
<sequence length="306" mass="33919">MFKIIETILMMICMIGIGAIISYRSSFQQEQRKLMITLIVNVAMPAMIFVSFLHFPKDNQFYFQLFIVFIFSLVLYMIAIMIGYFIAKWSGAQTNQVREMAVIGANGNTGFIGIPLCTALFGTKGTLLAAAFDIGLGVSLWTVGVFLLQPNSMVAKLNLKPLLNFPIITFVVGMIISVLHISLPEPMIQIFTNLGSLATPLALIFIGLMIPKLLQTWRFISLYYLSTAISVKLVLLPLITALLLSFFQMDPQMKLIILMLSAMPTGSMVPIVFAQFRRNVEFGASATVFATLLSLFTIPVLFLLSG</sequence>
<dbReference type="AlphaFoldDB" id="A0A1M4W7W4"/>
<feature type="transmembrane region" description="Helical" evidence="8">
    <location>
        <begin position="187"/>
        <end position="210"/>
    </location>
</feature>
<dbReference type="STRING" id="112248.SAMN05444392_10385"/>
<feature type="transmembrane region" description="Helical" evidence="8">
    <location>
        <begin position="35"/>
        <end position="55"/>
    </location>
</feature>
<evidence type="ECO:0000256" key="3">
    <source>
        <dbReference type="ARBA" id="ARBA00022448"/>
    </source>
</evidence>
<dbReference type="PANTHER" id="PTHR36838:SF3">
    <property type="entry name" value="TRANSPORTER AUXIN EFFLUX CARRIER EC FAMILY"/>
    <property type="match status" value="1"/>
</dbReference>
<dbReference type="EMBL" id="FQVL01000003">
    <property type="protein sequence ID" value="SHE77348.1"/>
    <property type="molecule type" value="Genomic_DNA"/>
</dbReference>
<feature type="transmembrane region" description="Helical" evidence="8">
    <location>
        <begin position="6"/>
        <end position="23"/>
    </location>
</feature>
<keyword evidence="3" id="KW-0813">Transport</keyword>
<evidence type="ECO:0000313" key="9">
    <source>
        <dbReference type="EMBL" id="SHE77348.1"/>
    </source>
</evidence>
<feature type="transmembrane region" description="Helical" evidence="8">
    <location>
        <begin position="253"/>
        <end position="274"/>
    </location>
</feature>
<evidence type="ECO:0000256" key="4">
    <source>
        <dbReference type="ARBA" id="ARBA00022475"/>
    </source>
</evidence>
<keyword evidence="5 8" id="KW-0812">Transmembrane</keyword>
<feature type="transmembrane region" description="Helical" evidence="8">
    <location>
        <begin position="127"/>
        <end position="149"/>
    </location>
</feature>
<evidence type="ECO:0000256" key="1">
    <source>
        <dbReference type="ARBA" id="ARBA00004651"/>
    </source>
</evidence>
<name>A0A1M4W7W4_9BACL</name>
<feature type="transmembrane region" description="Helical" evidence="8">
    <location>
        <begin position="222"/>
        <end position="247"/>
    </location>
</feature>
<feature type="transmembrane region" description="Helical" evidence="8">
    <location>
        <begin position="286"/>
        <end position="304"/>
    </location>
</feature>
<dbReference type="PANTHER" id="PTHR36838">
    <property type="entry name" value="AUXIN EFFLUX CARRIER FAMILY PROTEIN"/>
    <property type="match status" value="1"/>
</dbReference>
<keyword evidence="10" id="KW-1185">Reference proteome</keyword>
<evidence type="ECO:0000256" key="5">
    <source>
        <dbReference type="ARBA" id="ARBA00022692"/>
    </source>
</evidence>
<evidence type="ECO:0000256" key="7">
    <source>
        <dbReference type="ARBA" id="ARBA00023136"/>
    </source>
</evidence>
<evidence type="ECO:0000256" key="6">
    <source>
        <dbReference type="ARBA" id="ARBA00022989"/>
    </source>
</evidence>